<dbReference type="EMBL" id="AVOT02074955">
    <property type="protein sequence ID" value="MBW0563889.1"/>
    <property type="molecule type" value="Genomic_DNA"/>
</dbReference>
<feature type="region of interest" description="Disordered" evidence="1">
    <location>
        <begin position="46"/>
        <end position="67"/>
    </location>
</feature>
<keyword evidence="4" id="KW-1185">Reference proteome</keyword>
<evidence type="ECO:0000256" key="2">
    <source>
        <dbReference type="SAM" id="SignalP"/>
    </source>
</evidence>
<feature type="signal peptide" evidence="2">
    <location>
        <begin position="1"/>
        <end position="29"/>
    </location>
</feature>
<reference evidence="3" key="1">
    <citation type="submission" date="2021-03" db="EMBL/GenBank/DDBJ databases">
        <title>Draft genome sequence of rust myrtle Austropuccinia psidii MF-1, a brazilian biotype.</title>
        <authorList>
            <person name="Quecine M.C."/>
            <person name="Pachon D.M.R."/>
            <person name="Bonatelli M.L."/>
            <person name="Correr F.H."/>
            <person name="Franceschini L.M."/>
            <person name="Leite T.F."/>
            <person name="Margarido G.R.A."/>
            <person name="Almeida C.A."/>
            <person name="Ferrarezi J.A."/>
            <person name="Labate C.A."/>
        </authorList>
    </citation>
    <scope>NUCLEOTIDE SEQUENCE</scope>
    <source>
        <strain evidence="3">MF-1</strain>
    </source>
</reference>
<feature type="chain" id="PRO_5040498354" evidence="2">
    <location>
        <begin position="30"/>
        <end position="335"/>
    </location>
</feature>
<gene>
    <name evidence="3" type="ORF">O181_103604</name>
</gene>
<protein>
    <submittedName>
        <fullName evidence="3">Uncharacterized protein</fullName>
    </submittedName>
</protein>
<keyword evidence="2" id="KW-0732">Signal</keyword>
<accession>A0A9Q3JLJ2</accession>
<proteinExistence type="predicted"/>
<feature type="compositionally biased region" description="Basic and acidic residues" evidence="1">
    <location>
        <begin position="256"/>
        <end position="265"/>
    </location>
</feature>
<dbReference type="AlphaFoldDB" id="A0A9Q3JLJ2"/>
<organism evidence="3 4">
    <name type="scientific">Austropuccinia psidii MF-1</name>
    <dbReference type="NCBI Taxonomy" id="1389203"/>
    <lineage>
        <taxon>Eukaryota</taxon>
        <taxon>Fungi</taxon>
        <taxon>Dikarya</taxon>
        <taxon>Basidiomycota</taxon>
        <taxon>Pucciniomycotina</taxon>
        <taxon>Pucciniomycetes</taxon>
        <taxon>Pucciniales</taxon>
        <taxon>Sphaerophragmiaceae</taxon>
        <taxon>Austropuccinia</taxon>
    </lineage>
</organism>
<feature type="compositionally biased region" description="Polar residues" evidence="1">
    <location>
        <begin position="283"/>
        <end position="297"/>
    </location>
</feature>
<feature type="compositionally biased region" description="Basic and acidic residues" evidence="1">
    <location>
        <begin position="273"/>
        <end position="282"/>
    </location>
</feature>
<sequence>MDGLEGLFSTKKGFLILLLNSYLVQLSKTVILPTIMEENYIPLETQSQADKEVTPSKPEGSKLKGKRHSEGLITANNWTPISTQMNRKPRNAASIQGKITLTTCTGKITIINLVVTSKGKLPKAVGTKFVQGTFKGTSQRIEKAFPEPQDLEEDTLDTVADGKTLREVIQTLTFTLQFNRNLKPEGWKDMDQVLQLPNPQGPFSMEHGQQDVKPSIPLGTTWGNFPQDMSQRDRIQRPYGNHQRLESHQKVQTPGSEKKWDKGESSHYPSYRRTTDPDREYSDSFTLTISRPNQLSSDFKPFGNQHISGQESPLFTIPGRFQEKTRTQGQKQDLL</sequence>
<comment type="caution">
    <text evidence="3">The sequence shown here is derived from an EMBL/GenBank/DDBJ whole genome shotgun (WGS) entry which is preliminary data.</text>
</comment>
<feature type="compositionally biased region" description="Basic and acidic residues" evidence="1">
    <location>
        <begin position="49"/>
        <end position="62"/>
    </location>
</feature>
<evidence type="ECO:0000313" key="3">
    <source>
        <dbReference type="EMBL" id="MBW0563889.1"/>
    </source>
</evidence>
<dbReference type="Proteomes" id="UP000765509">
    <property type="component" value="Unassembled WGS sequence"/>
</dbReference>
<feature type="region of interest" description="Disordered" evidence="1">
    <location>
        <begin position="241"/>
        <end position="335"/>
    </location>
</feature>
<evidence type="ECO:0000313" key="4">
    <source>
        <dbReference type="Proteomes" id="UP000765509"/>
    </source>
</evidence>
<name>A0A9Q3JLJ2_9BASI</name>
<evidence type="ECO:0000256" key="1">
    <source>
        <dbReference type="SAM" id="MobiDB-lite"/>
    </source>
</evidence>